<dbReference type="PRINTS" id="PR00111">
    <property type="entry name" value="ABHYDROLASE"/>
</dbReference>
<protein>
    <submittedName>
        <fullName evidence="2">Fluoroacetate dehalogenase</fullName>
    </submittedName>
</protein>
<accession>A0AA35T337</accession>
<dbReference type="InterPro" id="IPR000073">
    <property type="entry name" value="AB_hydrolase_1"/>
</dbReference>
<reference evidence="2" key="1">
    <citation type="submission" date="2023-03" db="EMBL/GenBank/DDBJ databases">
        <authorList>
            <person name="Steffen K."/>
            <person name="Cardenas P."/>
        </authorList>
    </citation>
    <scope>NUCLEOTIDE SEQUENCE</scope>
</reference>
<evidence type="ECO:0000313" key="2">
    <source>
        <dbReference type="EMBL" id="CAI8040364.1"/>
    </source>
</evidence>
<dbReference type="Gene3D" id="3.40.50.1820">
    <property type="entry name" value="alpha/beta hydrolase"/>
    <property type="match status" value="1"/>
</dbReference>
<dbReference type="SUPFAM" id="SSF53474">
    <property type="entry name" value="alpha/beta-Hydrolases"/>
    <property type="match status" value="1"/>
</dbReference>
<gene>
    <name evidence="2" type="ORF">GBAR_LOCUS22500</name>
</gene>
<dbReference type="AlphaFoldDB" id="A0AA35T337"/>
<name>A0AA35T337_GEOBA</name>
<dbReference type="GO" id="GO:0004301">
    <property type="term" value="F:epoxide hydrolase activity"/>
    <property type="evidence" value="ECO:0007669"/>
    <property type="project" value="UniProtKB-ARBA"/>
</dbReference>
<feature type="domain" description="AB hydrolase-1" evidence="1">
    <location>
        <begin position="29"/>
        <end position="276"/>
    </location>
</feature>
<organism evidence="2 3">
    <name type="scientific">Geodia barretti</name>
    <name type="common">Barrett's horny sponge</name>
    <dbReference type="NCBI Taxonomy" id="519541"/>
    <lineage>
        <taxon>Eukaryota</taxon>
        <taxon>Metazoa</taxon>
        <taxon>Porifera</taxon>
        <taxon>Demospongiae</taxon>
        <taxon>Heteroscleromorpha</taxon>
        <taxon>Tetractinellida</taxon>
        <taxon>Astrophorina</taxon>
        <taxon>Geodiidae</taxon>
        <taxon>Geodia</taxon>
    </lineage>
</organism>
<dbReference type="InterPro" id="IPR029058">
    <property type="entry name" value="AB_hydrolase_fold"/>
</dbReference>
<evidence type="ECO:0000259" key="1">
    <source>
        <dbReference type="Pfam" id="PF00561"/>
    </source>
</evidence>
<sequence>MAFYEGFETLQIDTSGGATINLVKGGDGPPLLLLHGYPQSHMMWHKIAPRLAEDFTVVVPDLRGYGDSSKVHGDPEHLNYSKRAMAQDQVDVMAHLGFDRFKLVGHDRGARVSHRLTKDHQERVERLMVLDIIPTRRMFQIVNKEMATNTYHWFFLIQPYDFPERVIGADPDYFLRRSFRRNPDAEGAFPPEVVDEYARCFSDPGTIHATCEDYRAGASIDLVHDDADFDNKITCPMFALWSSTGYVGRTQDVLAVWNEYATNVRGQSLPCGHYIPEEMPDESYGIIKSFLQE</sequence>
<dbReference type="PANTHER" id="PTHR43329">
    <property type="entry name" value="EPOXIDE HYDROLASE"/>
    <property type="match status" value="1"/>
</dbReference>
<keyword evidence="3" id="KW-1185">Reference proteome</keyword>
<proteinExistence type="predicted"/>
<dbReference type="Proteomes" id="UP001174909">
    <property type="component" value="Unassembled WGS sequence"/>
</dbReference>
<dbReference type="EMBL" id="CASHTH010003105">
    <property type="protein sequence ID" value="CAI8040364.1"/>
    <property type="molecule type" value="Genomic_DNA"/>
</dbReference>
<evidence type="ECO:0000313" key="3">
    <source>
        <dbReference type="Proteomes" id="UP001174909"/>
    </source>
</evidence>
<dbReference type="Pfam" id="PF00561">
    <property type="entry name" value="Abhydrolase_1"/>
    <property type="match status" value="1"/>
</dbReference>
<comment type="caution">
    <text evidence="2">The sequence shown here is derived from an EMBL/GenBank/DDBJ whole genome shotgun (WGS) entry which is preliminary data.</text>
</comment>